<dbReference type="InParanoid" id="K1VDD2"/>
<protein>
    <submittedName>
        <fullName evidence="1">Uncharacterized protein</fullName>
    </submittedName>
</protein>
<dbReference type="HOGENOM" id="CLU_107716_1_1_1"/>
<evidence type="ECO:0000313" key="2">
    <source>
        <dbReference type="Proteomes" id="UP000006757"/>
    </source>
</evidence>
<organism evidence="1 2">
    <name type="scientific">Trichosporon asahii var. asahii (strain CBS 8904)</name>
    <name type="common">Yeast</name>
    <dbReference type="NCBI Taxonomy" id="1220162"/>
    <lineage>
        <taxon>Eukaryota</taxon>
        <taxon>Fungi</taxon>
        <taxon>Dikarya</taxon>
        <taxon>Basidiomycota</taxon>
        <taxon>Agaricomycotina</taxon>
        <taxon>Tremellomycetes</taxon>
        <taxon>Trichosporonales</taxon>
        <taxon>Trichosporonaceae</taxon>
        <taxon>Trichosporon</taxon>
    </lineage>
</organism>
<comment type="caution">
    <text evidence="1">The sequence shown here is derived from an EMBL/GenBank/DDBJ whole genome shotgun (WGS) entry which is preliminary data.</text>
</comment>
<proteinExistence type="predicted"/>
<dbReference type="STRING" id="1220162.K1VDD2"/>
<sequence length="206" mass="23368">MLPRLHCLRLAYPSARRYLSATLAQPAPAPRFARSLTEDQKNRLEKWRMSLTPSYRYINADANPTGNGREYAVVDVRDSDFAVSPLGPPPSTFSLHLATSVHAALPDGRDPAMGGNIVGCLHYPSDEFMGNITEIVDRVKSGKLDWRNVRGPKAARRYIEARDMLLKEDAPKDQEVLVLREGFEGFHPRYRDDPVLVEKFNKFYHD</sequence>
<dbReference type="OrthoDB" id="102559at2759"/>
<dbReference type="eggNOG" id="KOG3772">
    <property type="taxonomic scope" value="Eukaryota"/>
</dbReference>
<evidence type="ECO:0000313" key="1">
    <source>
        <dbReference type="EMBL" id="EKD01990.1"/>
    </source>
</evidence>
<reference evidence="1 2" key="1">
    <citation type="journal article" date="2012" name="Eukaryot. Cell">
        <title>Genome sequence of the Trichosporon asahii environmental strain CBS 8904.</title>
        <authorList>
            <person name="Yang R.Y."/>
            <person name="Li H.T."/>
            <person name="Zhu H."/>
            <person name="Zhou G.P."/>
            <person name="Wang M."/>
            <person name="Wang L."/>
        </authorList>
    </citation>
    <scope>NUCLEOTIDE SEQUENCE [LARGE SCALE GENOMIC DNA]</scope>
    <source>
        <strain evidence="1 2">CBS 8904</strain>
    </source>
</reference>
<dbReference type="InterPro" id="IPR036873">
    <property type="entry name" value="Rhodanese-like_dom_sf"/>
</dbReference>
<keyword evidence="2" id="KW-1185">Reference proteome</keyword>
<name>K1VDD2_TRIAC</name>
<gene>
    <name evidence="1" type="ORF">A1Q2_03690</name>
</gene>
<dbReference type="EMBL" id="AMBO01000302">
    <property type="protein sequence ID" value="EKD01990.1"/>
    <property type="molecule type" value="Genomic_DNA"/>
</dbReference>
<dbReference type="AlphaFoldDB" id="K1VDD2"/>
<accession>K1VDD2</accession>
<dbReference type="Gene3D" id="3.40.250.10">
    <property type="entry name" value="Rhodanese-like domain"/>
    <property type="match status" value="1"/>
</dbReference>
<dbReference type="Proteomes" id="UP000006757">
    <property type="component" value="Unassembled WGS sequence"/>
</dbReference>